<accession>A0A813AJ17</accession>
<proteinExistence type="predicted"/>
<dbReference type="OrthoDB" id="447697at2759"/>
<protein>
    <submittedName>
        <fullName evidence="2">Uncharacterized protein</fullName>
    </submittedName>
</protein>
<dbReference type="AlphaFoldDB" id="A0A813AJ17"/>
<evidence type="ECO:0000313" key="2">
    <source>
        <dbReference type="EMBL" id="CAE7869869.1"/>
    </source>
</evidence>
<dbReference type="Proteomes" id="UP000601435">
    <property type="component" value="Unassembled WGS sequence"/>
</dbReference>
<keyword evidence="3" id="KW-1185">Reference proteome</keyword>
<reference evidence="2" key="1">
    <citation type="submission" date="2021-02" db="EMBL/GenBank/DDBJ databases">
        <authorList>
            <person name="Dougan E. K."/>
            <person name="Rhodes N."/>
            <person name="Thang M."/>
            <person name="Chan C."/>
        </authorList>
    </citation>
    <scope>NUCLEOTIDE SEQUENCE</scope>
</reference>
<feature type="region of interest" description="Disordered" evidence="1">
    <location>
        <begin position="520"/>
        <end position="539"/>
    </location>
</feature>
<feature type="compositionally biased region" description="Low complexity" evidence="1">
    <location>
        <begin position="125"/>
        <end position="137"/>
    </location>
</feature>
<evidence type="ECO:0000313" key="3">
    <source>
        <dbReference type="Proteomes" id="UP000601435"/>
    </source>
</evidence>
<feature type="region of interest" description="Disordered" evidence="1">
    <location>
        <begin position="453"/>
        <end position="485"/>
    </location>
</feature>
<evidence type="ECO:0000256" key="1">
    <source>
        <dbReference type="SAM" id="MobiDB-lite"/>
    </source>
</evidence>
<dbReference type="EMBL" id="CAJNJA010060141">
    <property type="protein sequence ID" value="CAE7869869.1"/>
    <property type="molecule type" value="Genomic_DNA"/>
</dbReference>
<gene>
    <name evidence="2" type="ORF">SNEC2469_LOCUS28061</name>
</gene>
<feature type="region of interest" description="Disordered" evidence="1">
    <location>
        <begin position="121"/>
        <end position="141"/>
    </location>
</feature>
<name>A0A813AJ17_9DINO</name>
<sequence>MGSYREFRWEQVRAEIRLQSAVWPESTYRSNPLGQEDVSYVTVDEPASTEKLVIAAARSAARKKEEVETFTKANLQYHLRDRASALIDFAMSEEGIESIHQNELQSKPKSCTHRRLGVVGQRDGTSTCTSPTTASTHTEARQGAAVSVWSPGESPELDEIPARRARIHELQQAILDHDEERLAKVALGTFPLLGARNQPVLPVPPLAENLRMSLPQRLRFATANKIAKGSKRYELLESQVRANEASDVPLRHAATDALESAGSFDAVMPQGPGRIFPKPPYELKRPCHTVQDILGKANELLTINAAEDRWVPLAWRMTSAAYFAEPADVLRITRLLAQLACKKHGFTATTKTDLYQMANSTLHSLTHRLRDLSIELITEICETMGDMRLGSQSLLDSLLAQLRVLHHQDPEVLSERHSLRLCQALSRMQGVPQRLGKGGGRSGAERMDALGACGDADHSTASTGRCEQGRRHPVPSPCSRPLLSGLGTRRRGALDVSGLHRPAVLQNQEILAILQQKSSQAKLQPQAVAPAVAGAELPA</sequence>
<organism evidence="2 3">
    <name type="scientific">Symbiodinium necroappetens</name>
    <dbReference type="NCBI Taxonomy" id="1628268"/>
    <lineage>
        <taxon>Eukaryota</taxon>
        <taxon>Sar</taxon>
        <taxon>Alveolata</taxon>
        <taxon>Dinophyceae</taxon>
        <taxon>Suessiales</taxon>
        <taxon>Symbiodiniaceae</taxon>
        <taxon>Symbiodinium</taxon>
    </lineage>
</organism>
<comment type="caution">
    <text evidence="2">The sequence shown here is derived from an EMBL/GenBank/DDBJ whole genome shotgun (WGS) entry which is preliminary data.</text>
</comment>